<gene>
    <name evidence="1" type="ORF">GCM10009754_03970</name>
</gene>
<comment type="caution">
    <text evidence="1">The sequence shown here is derived from an EMBL/GenBank/DDBJ whole genome shotgun (WGS) entry which is preliminary data.</text>
</comment>
<sequence length="144" mass="15816">MFHQPLLQIDASTPMDKLGKQIARLRAEGWTMYYFGTRDNASGLGATKRGDDFADVVVVRHAKDGSAFRVPLFSGVAGDLFKPTIVSWQRHGKPVSVIRAIRHAPAWDSPENPTAWLTPDPLCRVPESWPEPVALPPDEGGGNE</sequence>
<proteinExistence type="predicted"/>
<organism evidence="1 2">
    <name type="scientific">Amycolatopsis minnesotensis</name>
    <dbReference type="NCBI Taxonomy" id="337894"/>
    <lineage>
        <taxon>Bacteria</taxon>
        <taxon>Bacillati</taxon>
        <taxon>Actinomycetota</taxon>
        <taxon>Actinomycetes</taxon>
        <taxon>Pseudonocardiales</taxon>
        <taxon>Pseudonocardiaceae</taxon>
        <taxon>Amycolatopsis</taxon>
    </lineage>
</organism>
<name>A0ABN2Q2U6_9PSEU</name>
<keyword evidence="2" id="KW-1185">Reference proteome</keyword>
<protein>
    <submittedName>
        <fullName evidence="1">Uncharacterized protein</fullName>
    </submittedName>
</protein>
<dbReference type="EMBL" id="BAAANN010000002">
    <property type="protein sequence ID" value="GAA1940056.1"/>
    <property type="molecule type" value="Genomic_DNA"/>
</dbReference>
<reference evidence="1 2" key="1">
    <citation type="journal article" date="2019" name="Int. J. Syst. Evol. Microbiol.">
        <title>The Global Catalogue of Microorganisms (GCM) 10K type strain sequencing project: providing services to taxonomists for standard genome sequencing and annotation.</title>
        <authorList>
            <consortium name="The Broad Institute Genomics Platform"/>
            <consortium name="The Broad Institute Genome Sequencing Center for Infectious Disease"/>
            <person name="Wu L."/>
            <person name="Ma J."/>
        </authorList>
    </citation>
    <scope>NUCLEOTIDE SEQUENCE [LARGE SCALE GENOMIC DNA]</scope>
    <source>
        <strain evidence="1 2">JCM 14545</strain>
    </source>
</reference>
<evidence type="ECO:0000313" key="2">
    <source>
        <dbReference type="Proteomes" id="UP001501116"/>
    </source>
</evidence>
<evidence type="ECO:0000313" key="1">
    <source>
        <dbReference type="EMBL" id="GAA1940056.1"/>
    </source>
</evidence>
<accession>A0ABN2Q2U6</accession>
<dbReference type="Proteomes" id="UP001501116">
    <property type="component" value="Unassembled WGS sequence"/>
</dbReference>